<reference evidence="6 7" key="1">
    <citation type="submission" date="2019-09" db="EMBL/GenBank/DDBJ databases">
        <title>YIM 132180 draft genome.</title>
        <authorList>
            <person name="Zhang K."/>
        </authorList>
    </citation>
    <scope>NUCLEOTIDE SEQUENCE [LARGE SCALE GENOMIC DNA]</scope>
    <source>
        <strain evidence="6 7">YIM 132180</strain>
    </source>
</reference>
<dbReference type="Gene3D" id="1.25.40.10">
    <property type="entry name" value="Tetratricopeptide repeat domain"/>
    <property type="match status" value="1"/>
</dbReference>
<dbReference type="RefSeq" id="WP_150970895.1">
    <property type="nucleotide sequence ID" value="NZ_VZDO01000012.1"/>
</dbReference>
<dbReference type="InterPro" id="IPR019734">
    <property type="entry name" value="TPR_rpt"/>
</dbReference>
<dbReference type="InterPro" id="IPR011990">
    <property type="entry name" value="TPR-like_helical_dom_sf"/>
</dbReference>
<dbReference type="PANTHER" id="PTHR44858">
    <property type="entry name" value="TETRATRICOPEPTIDE REPEAT PROTEIN 6"/>
    <property type="match status" value="1"/>
</dbReference>
<organism evidence="6 7">
    <name type="scientific">Plantimonas leprariae</name>
    <dbReference type="NCBI Taxonomy" id="2615207"/>
    <lineage>
        <taxon>Bacteria</taxon>
        <taxon>Pseudomonadati</taxon>
        <taxon>Pseudomonadota</taxon>
        <taxon>Alphaproteobacteria</taxon>
        <taxon>Hyphomicrobiales</taxon>
        <taxon>Aurantimonadaceae</taxon>
        <taxon>Plantimonas</taxon>
    </lineage>
</organism>
<feature type="signal peptide" evidence="5">
    <location>
        <begin position="1"/>
        <end position="22"/>
    </location>
</feature>
<feature type="chain" id="PRO_5031310077" description="Tetratricopeptide repeat protein" evidence="5">
    <location>
        <begin position="23"/>
        <end position="221"/>
    </location>
</feature>
<dbReference type="Pfam" id="PF13432">
    <property type="entry name" value="TPR_16"/>
    <property type="match status" value="1"/>
</dbReference>
<evidence type="ECO:0000256" key="3">
    <source>
        <dbReference type="PROSITE-ProRule" id="PRU00339"/>
    </source>
</evidence>
<feature type="repeat" description="TPR" evidence="3">
    <location>
        <begin position="135"/>
        <end position="168"/>
    </location>
</feature>
<dbReference type="AlphaFoldDB" id="A0A7V7PMT3"/>
<evidence type="ECO:0000256" key="2">
    <source>
        <dbReference type="ARBA" id="ARBA00022803"/>
    </source>
</evidence>
<evidence type="ECO:0000256" key="1">
    <source>
        <dbReference type="ARBA" id="ARBA00022737"/>
    </source>
</evidence>
<protein>
    <recommendedName>
        <fullName evidence="8">Tetratricopeptide repeat protein</fullName>
    </recommendedName>
</protein>
<comment type="caution">
    <text evidence="6">The sequence shown here is derived from an EMBL/GenBank/DDBJ whole genome shotgun (WGS) entry which is preliminary data.</text>
</comment>
<dbReference type="EMBL" id="VZDO01000012">
    <property type="protein sequence ID" value="KAB0678756.1"/>
    <property type="molecule type" value="Genomic_DNA"/>
</dbReference>
<dbReference type="PROSITE" id="PS50005">
    <property type="entry name" value="TPR"/>
    <property type="match status" value="1"/>
</dbReference>
<proteinExistence type="predicted"/>
<keyword evidence="5" id="KW-0732">Signal</keyword>
<keyword evidence="2 3" id="KW-0802">TPR repeat</keyword>
<evidence type="ECO:0000313" key="6">
    <source>
        <dbReference type="EMBL" id="KAB0678756.1"/>
    </source>
</evidence>
<keyword evidence="7" id="KW-1185">Reference proteome</keyword>
<dbReference type="Proteomes" id="UP000432089">
    <property type="component" value="Unassembled WGS sequence"/>
</dbReference>
<accession>A0A7V7PMT3</accession>
<evidence type="ECO:0000313" key="7">
    <source>
        <dbReference type="Proteomes" id="UP000432089"/>
    </source>
</evidence>
<evidence type="ECO:0000256" key="5">
    <source>
        <dbReference type="SAM" id="SignalP"/>
    </source>
</evidence>
<evidence type="ECO:0000256" key="4">
    <source>
        <dbReference type="SAM" id="MobiDB-lite"/>
    </source>
</evidence>
<sequence length="221" mass="23910">MRAVLVLALLVSTLGFGSIAVAQITGPTPETKRPPAAESPRPPSRQQPSGTPLKAVEEPGARAKRLDDLFAQLRQEASAAKAETIANRIGAEWADSGSATVDLLVQRATQAVGKQDNAAAFDFLDQAILLDPDYAEAWNRRATLNYSADQYSQSLDDIRETLKREPRHFGALMGLAAILEETDRKPQALQTYLKVLEIYPTLKGAQDAVGRLSEEMAGQAL</sequence>
<gene>
    <name evidence="6" type="ORF">F6X38_14810</name>
</gene>
<dbReference type="SMART" id="SM00028">
    <property type="entry name" value="TPR"/>
    <property type="match status" value="3"/>
</dbReference>
<keyword evidence="1" id="KW-0677">Repeat</keyword>
<feature type="region of interest" description="Disordered" evidence="4">
    <location>
        <begin position="25"/>
        <end position="59"/>
    </location>
</feature>
<dbReference type="SUPFAM" id="SSF48452">
    <property type="entry name" value="TPR-like"/>
    <property type="match status" value="1"/>
</dbReference>
<name>A0A7V7PMT3_9HYPH</name>
<evidence type="ECO:0008006" key="8">
    <source>
        <dbReference type="Google" id="ProtNLM"/>
    </source>
</evidence>
<dbReference type="PANTHER" id="PTHR44858:SF1">
    <property type="entry name" value="UDP-N-ACETYLGLUCOSAMINE--PEPTIDE N-ACETYLGLUCOSAMINYLTRANSFERASE SPINDLY-RELATED"/>
    <property type="match status" value="1"/>
</dbReference>
<dbReference type="InterPro" id="IPR050498">
    <property type="entry name" value="Ycf3"/>
</dbReference>